<dbReference type="NCBIfam" id="TIGR02532">
    <property type="entry name" value="IV_pilin_GFxxxE"/>
    <property type="match status" value="1"/>
</dbReference>
<protein>
    <submittedName>
        <fullName evidence="1">Prepilin-type N-terminal cleavage/methylation domain-containing protein</fullName>
    </submittedName>
</protein>
<dbReference type="InterPro" id="IPR012902">
    <property type="entry name" value="N_methyl_site"/>
</dbReference>
<dbReference type="EMBL" id="FOXB01000024">
    <property type="protein sequence ID" value="SFP52793.1"/>
    <property type="molecule type" value="Genomic_DNA"/>
</dbReference>
<organism evidence="1 2">
    <name type="scientific">Hydrogenimonas thermophila</name>
    <dbReference type="NCBI Taxonomy" id="223786"/>
    <lineage>
        <taxon>Bacteria</taxon>
        <taxon>Pseudomonadati</taxon>
        <taxon>Campylobacterota</taxon>
        <taxon>Epsilonproteobacteria</taxon>
        <taxon>Campylobacterales</taxon>
        <taxon>Hydrogenimonadaceae</taxon>
        <taxon>Hydrogenimonas</taxon>
    </lineage>
</organism>
<gene>
    <name evidence="1" type="ORF">SAMN05216234_12416</name>
</gene>
<keyword evidence="2" id="KW-1185">Reference proteome</keyword>
<dbReference type="RefSeq" id="WP_177202019.1">
    <property type="nucleotide sequence ID" value="NZ_CP136592.1"/>
</dbReference>
<proteinExistence type="predicted"/>
<dbReference type="STRING" id="223786.SAMN05216234_12416"/>
<reference evidence="1 2" key="1">
    <citation type="submission" date="2016-10" db="EMBL/GenBank/DDBJ databases">
        <authorList>
            <person name="de Groot N.N."/>
        </authorList>
    </citation>
    <scope>NUCLEOTIDE SEQUENCE [LARGE SCALE GENOMIC DNA]</scope>
    <source>
        <strain evidence="1 2">EP1-55-1</strain>
    </source>
</reference>
<evidence type="ECO:0000313" key="2">
    <source>
        <dbReference type="Proteomes" id="UP000199227"/>
    </source>
</evidence>
<accession>A0A1I5R2Q4</accession>
<name>A0A1I5R2Q4_9BACT</name>
<dbReference type="AlphaFoldDB" id="A0A1I5R2Q4"/>
<sequence>MKRKAFTLIELIITITISAILAIGTFKAVEAIYIRGQKVKNITQLSLDTQSVADQLSLLLYDRIPASVIGYNPDNDVIDFRPLSDISGNENYTVLEWLGIAREALNHRSYSCFIDLSKSDKENNKIFSPDTNGTKISKIVRKKLNISEDIYSQGIVNLVFAGSFDESTLEQDFNDSFGWHGNDSYASLDINISDEGNITIVDSHQPNYIYEKYYLVDTAYAVARGIDVNISLCSDLNNTNVKKDNNTLYLFFNYRPWKGETFCGDKRSDANRSGNVTILMQDVTAFEAFTVDRTIRFKIDSYRNIRGTTSRVHISKQKVVF</sequence>
<evidence type="ECO:0000313" key="1">
    <source>
        <dbReference type="EMBL" id="SFP52793.1"/>
    </source>
</evidence>
<dbReference type="Pfam" id="PF07963">
    <property type="entry name" value="N_methyl"/>
    <property type="match status" value="1"/>
</dbReference>
<dbReference type="Proteomes" id="UP000199227">
    <property type="component" value="Unassembled WGS sequence"/>
</dbReference>